<dbReference type="Gene3D" id="3.30.565.10">
    <property type="entry name" value="Histidine kinase-like ATPase, C-terminal domain"/>
    <property type="match status" value="1"/>
</dbReference>
<organism evidence="17 18">
    <name type="scientific">Metabacillus niabensis</name>
    <dbReference type="NCBI Taxonomy" id="324854"/>
    <lineage>
        <taxon>Bacteria</taxon>
        <taxon>Bacillati</taxon>
        <taxon>Bacillota</taxon>
        <taxon>Bacilli</taxon>
        <taxon>Bacillales</taxon>
        <taxon>Bacillaceae</taxon>
        <taxon>Metabacillus</taxon>
    </lineage>
</organism>
<dbReference type="Proteomes" id="UP001232245">
    <property type="component" value="Unassembled WGS sequence"/>
</dbReference>
<dbReference type="PROSITE" id="PS50109">
    <property type="entry name" value="HIS_KIN"/>
    <property type="match status" value="1"/>
</dbReference>
<evidence type="ECO:0000256" key="5">
    <source>
        <dbReference type="ARBA" id="ARBA00022553"/>
    </source>
</evidence>
<dbReference type="Pfam" id="PF02518">
    <property type="entry name" value="HATPase_c"/>
    <property type="match status" value="1"/>
</dbReference>
<evidence type="ECO:0000256" key="10">
    <source>
        <dbReference type="ARBA" id="ARBA00022840"/>
    </source>
</evidence>
<comment type="caution">
    <text evidence="17">The sequence shown here is derived from an EMBL/GenBank/DDBJ whole genome shotgun (WGS) entry which is preliminary data.</text>
</comment>
<dbReference type="SMART" id="SM00388">
    <property type="entry name" value="HisKA"/>
    <property type="match status" value="1"/>
</dbReference>
<evidence type="ECO:0000256" key="12">
    <source>
        <dbReference type="ARBA" id="ARBA00023012"/>
    </source>
</evidence>
<dbReference type="SMART" id="SM00387">
    <property type="entry name" value="HATPase_c"/>
    <property type="match status" value="1"/>
</dbReference>
<dbReference type="SUPFAM" id="SSF158472">
    <property type="entry name" value="HAMP domain-like"/>
    <property type="match status" value="1"/>
</dbReference>
<keyword evidence="10" id="KW-0067">ATP-binding</keyword>
<reference evidence="17 18" key="1">
    <citation type="submission" date="2023-07" db="EMBL/GenBank/DDBJ databases">
        <title>Genomic Encyclopedia of Type Strains, Phase IV (KMG-IV): sequencing the most valuable type-strain genomes for metagenomic binning, comparative biology and taxonomic classification.</title>
        <authorList>
            <person name="Goeker M."/>
        </authorList>
    </citation>
    <scope>NUCLEOTIDE SEQUENCE [LARGE SCALE GENOMIC DNA]</scope>
    <source>
        <strain evidence="17 18">DSM 17723</strain>
    </source>
</reference>
<keyword evidence="7 14" id="KW-0812">Transmembrane</keyword>
<evidence type="ECO:0000259" key="16">
    <source>
        <dbReference type="PROSITE" id="PS50885"/>
    </source>
</evidence>
<name>A0ABT9Z5R5_9BACI</name>
<dbReference type="InterPro" id="IPR004358">
    <property type="entry name" value="Sig_transdc_His_kin-like_C"/>
</dbReference>
<keyword evidence="5" id="KW-0597">Phosphoprotein</keyword>
<dbReference type="RefSeq" id="WP_095299715.1">
    <property type="nucleotide sequence ID" value="NZ_CADEPK010000353.1"/>
</dbReference>
<feature type="domain" description="Histidine kinase" evidence="15">
    <location>
        <begin position="239"/>
        <end position="450"/>
    </location>
</feature>
<feature type="domain" description="HAMP" evidence="16">
    <location>
        <begin position="177"/>
        <end position="231"/>
    </location>
</feature>
<dbReference type="PANTHER" id="PTHR45436">
    <property type="entry name" value="SENSOR HISTIDINE KINASE YKOH"/>
    <property type="match status" value="1"/>
</dbReference>
<evidence type="ECO:0000256" key="6">
    <source>
        <dbReference type="ARBA" id="ARBA00022679"/>
    </source>
</evidence>
<proteinExistence type="predicted"/>
<protein>
    <recommendedName>
        <fullName evidence="3">histidine kinase</fullName>
        <ecNumber evidence="3">2.7.13.3</ecNumber>
    </recommendedName>
</protein>
<evidence type="ECO:0000256" key="3">
    <source>
        <dbReference type="ARBA" id="ARBA00012438"/>
    </source>
</evidence>
<dbReference type="PANTHER" id="PTHR45436:SF5">
    <property type="entry name" value="SENSOR HISTIDINE KINASE TRCS"/>
    <property type="match status" value="1"/>
</dbReference>
<evidence type="ECO:0000256" key="4">
    <source>
        <dbReference type="ARBA" id="ARBA00022475"/>
    </source>
</evidence>
<dbReference type="InterPro" id="IPR036097">
    <property type="entry name" value="HisK_dim/P_sf"/>
</dbReference>
<keyword evidence="12" id="KW-0902">Two-component regulatory system</keyword>
<dbReference type="PRINTS" id="PR00344">
    <property type="entry name" value="BCTRLSENSOR"/>
</dbReference>
<dbReference type="SMART" id="SM00304">
    <property type="entry name" value="HAMP"/>
    <property type="match status" value="1"/>
</dbReference>
<sequence length="455" mass="52045">MRLRNKINLYTAVLFVCLLLIMNISIYLVFSNLMIANERNQIKEETEKVAKDISQGIKQINPNELLRAYVPINGKVQVIAENEASLISGTSITEKQLSERKTEYYQGETSKIITFQQKKYAFASIPIIWSDGSVVNLQLTSSIADIEEILSTLRIVLIIVTLIAMIPVILSSRILSNLITRPIQSMIATMKEIQRSGQFKRLTLNKKSKDELFEMGSTFNHMIDLLKTNFEKQEQFVANASHELKTPLTIIESYADLLKRRGKDRPELFDESVEAIHSEAIRMREMTEQLLLLARHDDQWKLEMKQMNLPETVTESAKVFQNAYQRKINIQSTEDIFAITDEQKLKQLLFIFFDNARKYSEDEITVHIGKLQESPYIKIEDRGIGIPKSDLPKVFDRFFRVDKARSRKQGGTGLGLSMAKEIADAINVRIELDSLEGVGTTVTLFFSANSHFPKL</sequence>
<dbReference type="InterPro" id="IPR003594">
    <property type="entry name" value="HATPase_dom"/>
</dbReference>
<dbReference type="InterPro" id="IPR003661">
    <property type="entry name" value="HisK_dim/P_dom"/>
</dbReference>
<evidence type="ECO:0000313" key="18">
    <source>
        <dbReference type="Proteomes" id="UP001232245"/>
    </source>
</evidence>
<dbReference type="Gene3D" id="6.10.340.10">
    <property type="match status" value="1"/>
</dbReference>
<dbReference type="Gene3D" id="1.10.287.130">
    <property type="match status" value="1"/>
</dbReference>
<dbReference type="CDD" id="cd00082">
    <property type="entry name" value="HisKA"/>
    <property type="match status" value="1"/>
</dbReference>
<evidence type="ECO:0000256" key="2">
    <source>
        <dbReference type="ARBA" id="ARBA00004651"/>
    </source>
</evidence>
<dbReference type="EC" id="2.7.13.3" evidence="3"/>
<evidence type="ECO:0000259" key="15">
    <source>
        <dbReference type="PROSITE" id="PS50109"/>
    </source>
</evidence>
<keyword evidence="6" id="KW-0808">Transferase</keyword>
<keyword evidence="18" id="KW-1185">Reference proteome</keyword>
<evidence type="ECO:0000256" key="13">
    <source>
        <dbReference type="ARBA" id="ARBA00023136"/>
    </source>
</evidence>
<evidence type="ECO:0000256" key="11">
    <source>
        <dbReference type="ARBA" id="ARBA00022989"/>
    </source>
</evidence>
<dbReference type="GO" id="GO:0016301">
    <property type="term" value="F:kinase activity"/>
    <property type="evidence" value="ECO:0007669"/>
    <property type="project" value="UniProtKB-KW"/>
</dbReference>
<comment type="subcellular location">
    <subcellularLocation>
        <location evidence="2">Cell membrane</location>
        <topology evidence="2">Multi-pass membrane protein</topology>
    </subcellularLocation>
</comment>
<evidence type="ECO:0000256" key="7">
    <source>
        <dbReference type="ARBA" id="ARBA00022692"/>
    </source>
</evidence>
<dbReference type="Pfam" id="PF00512">
    <property type="entry name" value="HisKA"/>
    <property type="match status" value="1"/>
</dbReference>
<dbReference type="InterPro" id="IPR005467">
    <property type="entry name" value="His_kinase_dom"/>
</dbReference>
<dbReference type="InterPro" id="IPR050428">
    <property type="entry name" value="TCS_sensor_his_kinase"/>
</dbReference>
<dbReference type="InterPro" id="IPR003660">
    <property type="entry name" value="HAMP_dom"/>
</dbReference>
<accession>A0ABT9Z5R5</accession>
<evidence type="ECO:0000256" key="1">
    <source>
        <dbReference type="ARBA" id="ARBA00000085"/>
    </source>
</evidence>
<evidence type="ECO:0000256" key="8">
    <source>
        <dbReference type="ARBA" id="ARBA00022741"/>
    </source>
</evidence>
<keyword evidence="13 14" id="KW-0472">Membrane</keyword>
<keyword evidence="8" id="KW-0547">Nucleotide-binding</keyword>
<dbReference type="SUPFAM" id="SSF55874">
    <property type="entry name" value="ATPase domain of HSP90 chaperone/DNA topoisomerase II/histidine kinase"/>
    <property type="match status" value="1"/>
</dbReference>
<dbReference type="PROSITE" id="PS50885">
    <property type="entry name" value="HAMP"/>
    <property type="match status" value="1"/>
</dbReference>
<keyword evidence="11 14" id="KW-1133">Transmembrane helix</keyword>
<dbReference type="EMBL" id="JAUSTZ010000008">
    <property type="protein sequence ID" value="MDQ0227181.1"/>
    <property type="molecule type" value="Genomic_DNA"/>
</dbReference>
<dbReference type="Pfam" id="PF00672">
    <property type="entry name" value="HAMP"/>
    <property type="match status" value="1"/>
</dbReference>
<keyword evidence="9 17" id="KW-0418">Kinase</keyword>
<evidence type="ECO:0000313" key="17">
    <source>
        <dbReference type="EMBL" id="MDQ0227181.1"/>
    </source>
</evidence>
<dbReference type="CDD" id="cd06225">
    <property type="entry name" value="HAMP"/>
    <property type="match status" value="1"/>
</dbReference>
<evidence type="ECO:0000256" key="14">
    <source>
        <dbReference type="SAM" id="Phobius"/>
    </source>
</evidence>
<comment type="catalytic activity">
    <reaction evidence="1">
        <text>ATP + protein L-histidine = ADP + protein N-phospho-L-histidine.</text>
        <dbReference type="EC" id="2.7.13.3"/>
    </reaction>
</comment>
<keyword evidence="4" id="KW-1003">Cell membrane</keyword>
<evidence type="ECO:0000256" key="9">
    <source>
        <dbReference type="ARBA" id="ARBA00022777"/>
    </source>
</evidence>
<feature type="transmembrane region" description="Helical" evidence="14">
    <location>
        <begin position="7"/>
        <end position="30"/>
    </location>
</feature>
<gene>
    <name evidence="17" type="ORF">J2S02_003526</name>
</gene>
<dbReference type="SUPFAM" id="SSF47384">
    <property type="entry name" value="Homodimeric domain of signal transducing histidine kinase"/>
    <property type="match status" value="1"/>
</dbReference>
<dbReference type="InterPro" id="IPR036890">
    <property type="entry name" value="HATPase_C_sf"/>
</dbReference>